<dbReference type="SUPFAM" id="SSF53448">
    <property type="entry name" value="Nucleotide-diphospho-sugar transferases"/>
    <property type="match status" value="1"/>
</dbReference>
<dbReference type="AlphaFoldDB" id="A0A2P6C970"/>
<dbReference type="InterPro" id="IPR050834">
    <property type="entry name" value="Glycosyltransf_2"/>
</dbReference>
<protein>
    <recommendedName>
        <fullName evidence="1">Glycosyltransferase 2-like domain-containing protein</fullName>
    </recommendedName>
</protein>
<evidence type="ECO:0000259" key="1">
    <source>
        <dbReference type="Pfam" id="PF00535"/>
    </source>
</evidence>
<sequence length="292" mass="34229">MLSVLIPTYNYNAFFLVKKIHQQLILENITFEIICLDDGSKSPLNVKNKEINKLSFSSFKSLEHNIGRSAIRNLLAQKATYDWLLFLDVDVIPVKSNFIKKYINCFAKDKTVFCGGLLYEDKIENVKLLRYKYGKKHEEISVEKRIENPDKYFFTSNFLIQKEAFNSVKFEEKLILYGREDLLFSLELINKEYNIEHISNEVYHLGLDKNDLFVAKTKEAMENLIFIDKQSLIDTTEMPLLGLVRKISAVKMTRIVGMFHLFFEKLAIKKSSVFFLNCMKVSYMCHLKLKHE</sequence>
<dbReference type="PANTHER" id="PTHR43685">
    <property type="entry name" value="GLYCOSYLTRANSFERASE"/>
    <property type="match status" value="1"/>
</dbReference>
<dbReference type="RefSeq" id="WP_105050399.1">
    <property type="nucleotide sequence ID" value="NZ_CP150661.1"/>
</dbReference>
<dbReference type="CDD" id="cd00761">
    <property type="entry name" value="Glyco_tranf_GTA_type"/>
    <property type="match status" value="1"/>
</dbReference>
<feature type="domain" description="Glycosyltransferase 2-like" evidence="1">
    <location>
        <begin position="3"/>
        <end position="165"/>
    </location>
</feature>
<dbReference type="PANTHER" id="PTHR43685:SF3">
    <property type="entry name" value="SLR2126 PROTEIN"/>
    <property type="match status" value="1"/>
</dbReference>
<evidence type="ECO:0000313" key="3">
    <source>
        <dbReference type="Proteomes" id="UP000247345"/>
    </source>
</evidence>
<dbReference type="EMBL" id="MSCK01000002">
    <property type="protein sequence ID" value="PQJ69472.1"/>
    <property type="molecule type" value="Genomic_DNA"/>
</dbReference>
<gene>
    <name evidence="2" type="ORF">BTO14_15820</name>
</gene>
<proteinExistence type="predicted"/>
<dbReference type="OrthoDB" id="761861at2"/>
<dbReference type="Gene3D" id="3.90.550.10">
    <property type="entry name" value="Spore Coat Polysaccharide Biosynthesis Protein SpsA, Chain A"/>
    <property type="match status" value="1"/>
</dbReference>
<reference evidence="2 3" key="1">
    <citation type="submission" date="2016-12" db="EMBL/GenBank/DDBJ databases">
        <title>Trade-off between light-utilization and light-protection in marine flavobacteria.</title>
        <authorList>
            <person name="Kumagai Y."/>
            <person name="Yoshizawa S."/>
            <person name="Kogure K."/>
            <person name="Iwasaki W."/>
        </authorList>
    </citation>
    <scope>NUCLEOTIDE SEQUENCE [LARGE SCALE GENOMIC DNA]</scope>
    <source>
        <strain evidence="2 3">KCTC 12100</strain>
    </source>
</reference>
<keyword evidence="3" id="KW-1185">Reference proteome</keyword>
<dbReference type="Proteomes" id="UP000247345">
    <property type="component" value="Unassembled WGS sequence"/>
</dbReference>
<evidence type="ECO:0000313" key="2">
    <source>
        <dbReference type="EMBL" id="PQJ69472.1"/>
    </source>
</evidence>
<dbReference type="InterPro" id="IPR029044">
    <property type="entry name" value="Nucleotide-diphossugar_trans"/>
</dbReference>
<organism evidence="2 3">
    <name type="scientific">Polaribacter butkevichii</name>
    <dbReference type="NCBI Taxonomy" id="218490"/>
    <lineage>
        <taxon>Bacteria</taxon>
        <taxon>Pseudomonadati</taxon>
        <taxon>Bacteroidota</taxon>
        <taxon>Flavobacteriia</taxon>
        <taxon>Flavobacteriales</taxon>
        <taxon>Flavobacteriaceae</taxon>
    </lineage>
</organism>
<accession>A0A2P6C970</accession>
<comment type="caution">
    <text evidence="2">The sequence shown here is derived from an EMBL/GenBank/DDBJ whole genome shotgun (WGS) entry which is preliminary data.</text>
</comment>
<name>A0A2P6C970_9FLAO</name>
<dbReference type="InterPro" id="IPR001173">
    <property type="entry name" value="Glyco_trans_2-like"/>
</dbReference>
<dbReference type="Pfam" id="PF00535">
    <property type="entry name" value="Glycos_transf_2"/>
    <property type="match status" value="1"/>
</dbReference>